<dbReference type="Pfam" id="PF07969">
    <property type="entry name" value="Amidohydro_3"/>
    <property type="match status" value="1"/>
</dbReference>
<dbReference type="SUPFAM" id="SSF51556">
    <property type="entry name" value="Metallo-dependent hydrolases"/>
    <property type="match status" value="1"/>
</dbReference>
<dbReference type="InterPro" id="IPR013108">
    <property type="entry name" value="Amidohydro_3"/>
</dbReference>
<gene>
    <name evidence="2" type="ORF">HMPREF1127_0401</name>
</gene>
<dbReference type="GO" id="GO:0016810">
    <property type="term" value="F:hydrolase activity, acting on carbon-nitrogen (but not peptide) bonds"/>
    <property type="evidence" value="ECO:0007669"/>
    <property type="project" value="InterPro"/>
</dbReference>
<dbReference type="Gene3D" id="3.20.20.140">
    <property type="entry name" value="Metal-dependent hydrolases"/>
    <property type="match status" value="1"/>
</dbReference>
<dbReference type="PANTHER" id="PTHR22642">
    <property type="entry name" value="IMIDAZOLONEPROPIONASE"/>
    <property type="match status" value="1"/>
</dbReference>
<dbReference type="SUPFAM" id="SSF51338">
    <property type="entry name" value="Composite domain of metallo-dependent hydrolases"/>
    <property type="match status" value="1"/>
</dbReference>
<dbReference type="RefSeq" id="WP_005960284.1">
    <property type="nucleotide sequence ID" value="NZ_ALKK01000006.1"/>
</dbReference>
<evidence type="ECO:0000313" key="3">
    <source>
        <dbReference type="Proteomes" id="UP000003120"/>
    </source>
</evidence>
<dbReference type="Gene3D" id="2.30.40.10">
    <property type="entry name" value="Urease, subunit C, domain 1"/>
    <property type="match status" value="1"/>
</dbReference>
<comment type="caution">
    <text evidence="2">The sequence shown here is derived from an EMBL/GenBank/DDBJ whole genome shotgun (WGS) entry which is preliminary data.</text>
</comment>
<reference evidence="2 3" key="1">
    <citation type="submission" date="2012-07" db="EMBL/GenBank/DDBJ databases">
        <authorList>
            <person name="Durkin A.S."/>
            <person name="McCorrison J."/>
            <person name="Torralba M."/>
            <person name="Gillis M."/>
            <person name="Methe B."/>
            <person name="Sutton G."/>
            <person name="Nelson K.E."/>
        </authorList>
    </citation>
    <scope>NUCLEOTIDE SEQUENCE [LARGE SCALE GENOMIC DNA]</scope>
    <source>
        <strain evidence="2 3">Fnf 1007</strain>
    </source>
</reference>
<dbReference type="GeneID" id="75076221"/>
<dbReference type="EMBL" id="ALKK01000006">
    <property type="protein sequence ID" value="EJU18902.1"/>
    <property type="molecule type" value="Genomic_DNA"/>
</dbReference>
<proteinExistence type="predicted"/>
<feature type="domain" description="Amidohydrolase 3" evidence="1">
    <location>
        <begin position="49"/>
        <end position="539"/>
    </location>
</feature>
<evidence type="ECO:0000259" key="1">
    <source>
        <dbReference type="Pfam" id="PF07969"/>
    </source>
</evidence>
<dbReference type="InterPro" id="IPR011059">
    <property type="entry name" value="Metal-dep_hydrolase_composite"/>
</dbReference>
<evidence type="ECO:0000313" key="2">
    <source>
        <dbReference type="EMBL" id="EJU18902.1"/>
    </source>
</evidence>
<protein>
    <submittedName>
        <fullName evidence="2">Amidohydrolase family protein</fullName>
    </submittedName>
</protein>
<dbReference type="Proteomes" id="UP000003120">
    <property type="component" value="Unassembled WGS sequence"/>
</dbReference>
<dbReference type="InterPro" id="IPR032466">
    <property type="entry name" value="Metal_Hydrolase"/>
</dbReference>
<name>A0AAN3VXD2_9FUSO</name>
<accession>A0AAN3VXD2</accession>
<dbReference type="AlphaFoldDB" id="A0AAN3VXD2"/>
<dbReference type="PANTHER" id="PTHR22642:SF2">
    <property type="entry name" value="PROTEIN LONG AFTER FAR-RED 3"/>
    <property type="match status" value="1"/>
</dbReference>
<organism evidence="2 3">
    <name type="scientific">Fusobacterium necrophorum subsp. funduliforme Fnf 1007</name>
    <dbReference type="NCBI Taxonomy" id="1161424"/>
    <lineage>
        <taxon>Bacteria</taxon>
        <taxon>Fusobacteriati</taxon>
        <taxon>Fusobacteriota</taxon>
        <taxon>Fusobacteriia</taxon>
        <taxon>Fusobacteriales</taxon>
        <taxon>Fusobacteriaceae</taxon>
        <taxon>Fusobacterium</taxon>
    </lineage>
</organism>
<dbReference type="InterPro" id="IPR033932">
    <property type="entry name" value="YtcJ-like"/>
</dbReference>
<dbReference type="CDD" id="cd01300">
    <property type="entry name" value="YtcJ_like"/>
    <property type="match status" value="1"/>
</dbReference>
<sequence length="542" mass="61591">MIDTLFVNGKIYTMREEGESFQSLGIRNGKIAFLGNMEEVSKIQAKKRVDLKGRMMIPGMADSHLHLYAYCQNLTFVDLSSAKSISEMVALMKEKVKETSPRQWIKGVNFDQSKWKENRFPSLEEMNSISMEHPVIIKRCCLHAVVANSKALEIVGIGKNYRAGSGGIVELDSEGMPNGILREQSTKLFDDILPDPLQDPKVQKKIISEVLRDMSSKGITSIHTYAAKIWQYNENIDIYREFEKEGSLPLRVTVCMDELFNPEKFTKEEHENPYRKTQLGAYKIFSDGSMGSRSAALREPYADDPENSGFMLFSQEELNEKILAGYRHGLQPAIHAIGDRALEMTLTAIENTLQKTREEGMTEEEQKARLPFRIIHVQMIDHGMIERMKKLPLILDIQPIFLCTDLHWLEERIGKKRLQGCYALKSMAKAGLLQTGGSDCPVEMYEPLKGLYAAVNRQDMDGYPEHGFLPQEKLSVYEALCMFTKNVHYATGQEDVLGTLEVGKFADLTVLDQDLFQINPLEIKKVKVEQTYLAGECVFMLK</sequence>
<dbReference type="Gene3D" id="3.10.310.70">
    <property type="match status" value="1"/>
</dbReference>